<feature type="domain" description="Myb-like" evidence="7">
    <location>
        <begin position="116"/>
        <end position="166"/>
    </location>
</feature>
<evidence type="ECO:0000313" key="9">
    <source>
        <dbReference type="EMBL" id="KAK6917431.1"/>
    </source>
</evidence>
<evidence type="ECO:0000313" key="10">
    <source>
        <dbReference type="Proteomes" id="UP001370490"/>
    </source>
</evidence>
<keyword evidence="5" id="KW-0804">Transcription</keyword>
<evidence type="ECO:0000256" key="2">
    <source>
        <dbReference type="ARBA" id="ARBA00022737"/>
    </source>
</evidence>
<dbReference type="Proteomes" id="UP001370490">
    <property type="component" value="Unassembled WGS sequence"/>
</dbReference>
<dbReference type="CDD" id="cd00167">
    <property type="entry name" value="SANT"/>
    <property type="match status" value="2"/>
</dbReference>
<protein>
    <submittedName>
        <fullName evidence="9">SANT/Myb domain</fullName>
    </submittedName>
</protein>
<dbReference type="GO" id="GO:0005634">
    <property type="term" value="C:nucleus"/>
    <property type="evidence" value="ECO:0007669"/>
    <property type="project" value="UniProtKB-SubCell"/>
</dbReference>
<name>A0AAN8YY56_9MAGN</name>
<feature type="non-terminal residue" evidence="9">
    <location>
        <position position="319"/>
    </location>
</feature>
<evidence type="ECO:0000256" key="4">
    <source>
        <dbReference type="ARBA" id="ARBA00023125"/>
    </source>
</evidence>
<evidence type="ECO:0000256" key="1">
    <source>
        <dbReference type="ARBA" id="ARBA00004123"/>
    </source>
</evidence>
<evidence type="ECO:0000256" key="6">
    <source>
        <dbReference type="ARBA" id="ARBA00023242"/>
    </source>
</evidence>
<dbReference type="PROSITE" id="PS50090">
    <property type="entry name" value="MYB_LIKE"/>
    <property type="match status" value="2"/>
</dbReference>
<evidence type="ECO:0000259" key="7">
    <source>
        <dbReference type="PROSITE" id="PS50090"/>
    </source>
</evidence>
<evidence type="ECO:0000259" key="8">
    <source>
        <dbReference type="PROSITE" id="PS51294"/>
    </source>
</evidence>
<feature type="domain" description="HTH myb-type" evidence="8">
    <location>
        <begin position="116"/>
        <end position="170"/>
    </location>
</feature>
<dbReference type="AlphaFoldDB" id="A0AAN8YY56"/>
<keyword evidence="6" id="KW-0539">Nucleus</keyword>
<accession>A0AAN8YY56</accession>
<organism evidence="9 10">
    <name type="scientific">Dillenia turbinata</name>
    <dbReference type="NCBI Taxonomy" id="194707"/>
    <lineage>
        <taxon>Eukaryota</taxon>
        <taxon>Viridiplantae</taxon>
        <taxon>Streptophyta</taxon>
        <taxon>Embryophyta</taxon>
        <taxon>Tracheophyta</taxon>
        <taxon>Spermatophyta</taxon>
        <taxon>Magnoliopsida</taxon>
        <taxon>eudicotyledons</taxon>
        <taxon>Gunneridae</taxon>
        <taxon>Pentapetalae</taxon>
        <taxon>Dilleniales</taxon>
        <taxon>Dilleniaceae</taxon>
        <taxon>Dillenia</taxon>
    </lineage>
</organism>
<feature type="domain" description="Myb-like" evidence="7">
    <location>
        <begin position="63"/>
        <end position="115"/>
    </location>
</feature>
<dbReference type="Gene3D" id="1.10.10.60">
    <property type="entry name" value="Homeodomain-like"/>
    <property type="match status" value="2"/>
</dbReference>
<dbReference type="PANTHER" id="PTHR47997">
    <property type="entry name" value="MYB DOMAIN PROTEIN 55"/>
    <property type="match status" value="1"/>
</dbReference>
<dbReference type="Pfam" id="PF00249">
    <property type="entry name" value="Myb_DNA-binding"/>
    <property type="match status" value="2"/>
</dbReference>
<dbReference type="GO" id="GO:0003677">
    <property type="term" value="F:DNA binding"/>
    <property type="evidence" value="ECO:0007669"/>
    <property type="project" value="UniProtKB-KW"/>
</dbReference>
<dbReference type="InterPro" id="IPR009057">
    <property type="entry name" value="Homeodomain-like_sf"/>
</dbReference>
<proteinExistence type="predicted"/>
<dbReference type="InterPro" id="IPR051953">
    <property type="entry name" value="Plant_SW-associated_TFs"/>
</dbReference>
<dbReference type="InterPro" id="IPR017930">
    <property type="entry name" value="Myb_dom"/>
</dbReference>
<evidence type="ECO:0000256" key="5">
    <source>
        <dbReference type="ARBA" id="ARBA00023163"/>
    </source>
</evidence>
<dbReference type="SUPFAM" id="SSF46689">
    <property type="entry name" value="Homeodomain-like"/>
    <property type="match status" value="1"/>
</dbReference>
<comment type="subcellular location">
    <subcellularLocation>
        <location evidence="1">Nucleus</location>
    </subcellularLocation>
</comment>
<dbReference type="SMART" id="SM00717">
    <property type="entry name" value="SANT"/>
    <property type="match status" value="2"/>
</dbReference>
<sequence length="319" mass="36798">MAGRNVGQLGRDELIYGDLSKGPLDDPSGEKPLVLTKFRLILRATYVANTAIIDMVRSPLGEKTQLRKGTWSPEEDQKLIDYIRRYGIWNWSQMSKAAGLLRSGKSCRLRWVNYLQPGIRRGNFSKKEEDTILELHQKLGNQWSKIASYLPGRTDNEIKNYWHSYLKKRLIKQSPSPQVAPPRRVKVPESEAYEISVTQLNDPICDDANELKLESPLPPEFSSGNLNVLTTNFGLTVDEQKPIKQNMNSPELEMLDSLYGNLWEDQILEAEFYVLDDITTIFKGLEATFPYDEEWIFDYFFPYGLNYDLRYNKKNTVVA</sequence>
<evidence type="ECO:0000256" key="3">
    <source>
        <dbReference type="ARBA" id="ARBA00023015"/>
    </source>
</evidence>
<dbReference type="InterPro" id="IPR001005">
    <property type="entry name" value="SANT/Myb"/>
</dbReference>
<keyword evidence="4" id="KW-0238">DNA-binding</keyword>
<feature type="domain" description="HTH myb-type" evidence="8">
    <location>
        <begin position="63"/>
        <end position="115"/>
    </location>
</feature>
<keyword evidence="10" id="KW-1185">Reference proteome</keyword>
<gene>
    <name evidence="9" type="ORF">RJ641_018182</name>
</gene>
<keyword evidence="2" id="KW-0677">Repeat</keyword>
<dbReference type="PROSITE" id="PS51294">
    <property type="entry name" value="HTH_MYB"/>
    <property type="match status" value="2"/>
</dbReference>
<comment type="caution">
    <text evidence="9">The sequence shown here is derived from an EMBL/GenBank/DDBJ whole genome shotgun (WGS) entry which is preliminary data.</text>
</comment>
<dbReference type="PANTHER" id="PTHR47997:SF28">
    <property type="entry name" value="TRANSCRIPTION FACTOR MYB15-LIKE"/>
    <property type="match status" value="1"/>
</dbReference>
<dbReference type="EMBL" id="JBAMMX010000023">
    <property type="protein sequence ID" value="KAK6917431.1"/>
    <property type="molecule type" value="Genomic_DNA"/>
</dbReference>
<dbReference type="FunFam" id="1.10.10.60:FF:000001">
    <property type="entry name" value="MYB-related transcription factor"/>
    <property type="match status" value="1"/>
</dbReference>
<reference evidence="9 10" key="1">
    <citation type="submission" date="2023-12" db="EMBL/GenBank/DDBJ databases">
        <title>A high-quality genome assembly for Dillenia turbinata (Dilleniales).</title>
        <authorList>
            <person name="Chanderbali A."/>
        </authorList>
    </citation>
    <scope>NUCLEOTIDE SEQUENCE [LARGE SCALE GENOMIC DNA]</scope>
    <source>
        <strain evidence="9">LSX21</strain>
        <tissue evidence="9">Leaf</tissue>
    </source>
</reference>
<keyword evidence="3" id="KW-0805">Transcription regulation</keyword>